<proteinExistence type="predicted"/>
<name>A0A147JV18_HADYE</name>
<evidence type="ECO:0000256" key="6">
    <source>
        <dbReference type="ARBA" id="ARBA00023014"/>
    </source>
</evidence>
<organism evidence="8 9">
    <name type="scientific">Hadarchaeum yellowstonense</name>
    <dbReference type="NCBI Taxonomy" id="1776334"/>
    <lineage>
        <taxon>Archaea</taxon>
        <taxon>Methanobacteriati</taxon>
        <taxon>Candidatus Hadarchaeota</taxon>
        <taxon>Candidatus Hadarchaeia</taxon>
        <taxon>Candidatus Hadarchaeales</taxon>
        <taxon>Candidatus Hadarchaeaceae</taxon>
        <taxon>Candidatus Hadarchaeum</taxon>
    </lineage>
</organism>
<keyword evidence="4" id="KW-0479">Metal-binding</keyword>
<protein>
    <recommendedName>
        <fullName evidence="7">Radical SAM core domain-containing protein</fullName>
    </recommendedName>
</protein>
<dbReference type="PROSITE" id="PS51918">
    <property type="entry name" value="RADICAL_SAM"/>
    <property type="match status" value="1"/>
</dbReference>
<dbReference type="Gene3D" id="3.20.20.70">
    <property type="entry name" value="Aldolase class I"/>
    <property type="match status" value="1"/>
</dbReference>
<keyword evidence="2" id="KW-0004">4Fe-4S</keyword>
<feature type="domain" description="Radical SAM core" evidence="7">
    <location>
        <begin position="17"/>
        <end position="241"/>
    </location>
</feature>
<dbReference type="CDD" id="cd01335">
    <property type="entry name" value="Radical_SAM"/>
    <property type="match status" value="1"/>
</dbReference>
<dbReference type="EMBL" id="LQMQ01000043">
    <property type="protein sequence ID" value="KUO40349.1"/>
    <property type="molecule type" value="Genomic_DNA"/>
</dbReference>
<dbReference type="Pfam" id="PF04055">
    <property type="entry name" value="Radical_SAM"/>
    <property type="match status" value="1"/>
</dbReference>
<keyword evidence="5" id="KW-0408">Iron</keyword>
<gene>
    <name evidence="8" type="ORF">APZ16_01635</name>
</gene>
<evidence type="ECO:0000259" key="7">
    <source>
        <dbReference type="PROSITE" id="PS51918"/>
    </source>
</evidence>
<dbReference type="InterPro" id="IPR013785">
    <property type="entry name" value="Aldolase_TIM"/>
</dbReference>
<accession>A0A147JV18</accession>
<dbReference type="AlphaFoldDB" id="A0A147JV18"/>
<dbReference type="SFLD" id="SFLDG01083">
    <property type="entry name" value="Uncharacterised_Radical_SAM_Su"/>
    <property type="match status" value="1"/>
</dbReference>
<dbReference type="STRING" id="1776334.APZ16_01635"/>
<dbReference type="GO" id="GO:0003824">
    <property type="term" value="F:catalytic activity"/>
    <property type="evidence" value="ECO:0007669"/>
    <property type="project" value="InterPro"/>
</dbReference>
<dbReference type="PANTHER" id="PTHR43787">
    <property type="entry name" value="FEMO COFACTOR BIOSYNTHESIS PROTEIN NIFB-RELATED"/>
    <property type="match status" value="1"/>
</dbReference>
<evidence type="ECO:0000256" key="1">
    <source>
        <dbReference type="ARBA" id="ARBA00001966"/>
    </source>
</evidence>
<dbReference type="Proteomes" id="UP000074294">
    <property type="component" value="Unassembled WGS sequence"/>
</dbReference>
<dbReference type="GO" id="GO:0046872">
    <property type="term" value="F:metal ion binding"/>
    <property type="evidence" value="ECO:0007669"/>
    <property type="project" value="UniProtKB-KW"/>
</dbReference>
<comment type="caution">
    <text evidence="8">The sequence shown here is derived from an EMBL/GenBank/DDBJ whole genome shotgun (WGS) entry which is preliminary data.</text>
</comment>
<evidence type="ECO:0000256" key="3">
    <source>
        <dbReference type="ARBA" id="ARBA00022691"/>
    </source>
</evidence>
<evidence type="ECO:0000256" key="5">
    <source>
        <dbReference type="ARBA" id="ARBA00023004"/>
    </source>
</evidence>
<evidence type="ECO:0000256" key="2">
    <source>
        <dbReference type="ARBA" id="ARBA00022485"/>
    </source>
</evidence>
<dbReference type="GO" id="GO:0051539">
    <property type="term" value="F:4 iron, 4 sulfur cluster binding"/>
    <property type="evidence" value="ECO:0007669"/>
    <property type="project" value="UniProtKB-KW"/>
</dbReference>
<dbReference type="PANTHER" id="PTHR43787:SF11">
    <property type="entry name" value="UPF0026 PROTEIN SLR1464"/>
    <property type="match status" value="1"/>
</dbReference>
<evidence type="ECO:0000313" key="9">
    <source>
        <dbReference type="Proteomes" id="UP000074294"/>
    </source>
</evidence>
<dbReference type="InterPro" id="IPR007197">
    <property type="entry name" value="rSAM"/>
</dbReference>
<evidence type="ECO:0000256" key="4">
    <source>
        <dbReference type="ARBA" id="ARBA00022723"/>
    </source>
</evidence>
<evidence type="ECO:0000313" key="8">
    <source>
        <dbReference type="EMBL" id="KUO40349.1"/>
    </source>
</evidence>
<dbReference type="InterPro" id="IPR058240">
    <property type="entry name" value="rSAM_sf"/>
</dbReference>
<dbReference type="InterPro" id="IPR040084">
    <property type="entry name" value="GTPase_Obg"/>
</dbReference>
<comment type="cofactor">
    <cofactor evidence="1">
        <name>[4Fe-4S] cluster</name>
        <dbReference type="ChEBI" id="CHEBI:49883"/>
    </cofactor>
</comment>
<keyword evidence="6" id="KW-0411">Iron-sulfur</keyword>
<dbReference type="SUPFAM" id="SSF102114">
    <property type="entry name" value="Radical SAM enzymes"/>
    <property type="match status" value="1"/>
</dbReference>
<sequence>MRSQHRDVVYGPVSSWRLGRSLGVDPICQERKVCSFDCIYCSLGATEEKTVERRVFVPARQVARALKDALGKVEADVVTFSGTGEPTLAQNLGELIEVARETSGLPVAVLTNSSLKIRKDVREDLAKADIVKGKLDASNEELFLAVNRPHAEISFEGVVSGLKKFRAEFRGKFQLEVMFVPENMAFSQEIAKVVRSINPDEVQINTPLRPSQVRPLTSQELEIVQRSFSGMNLRSVYRSEKPLVEKSIGEHKIRRLKRSD</sequence>
<reference evidence="8 9" key="1">
    <citation type="journal article" date="2016" name="Nat. Microbiol.">
        <title>Genomic inference of the metabolism of cosmopolitan subsurface Archaea, Hadesarchaea.</title>
        <authorList>
            <person name="Baker B.J."/>
            <person name="Saw J.H."/>
            <person name="Lind A.E."/>
            <person name="Lazar C.S."/>
            <person name="Hinrichs K.-U."/>
            <person name="Teske A.P."/>
            <person name="Ettema T.J."/>
        </authorList>
    </citation>
    <scope>NUCLEOTIDE SEQUENCE [LARGE SCALE GENOMIC DNA]</scope>
</reference>
<dbReference type="SFLD" id="SFLDS00029">
    <property type="entry name" value="Radical_SAM"/>
    <property type="match status" value="1"/>
</dbReference>
<keyword evidence="3" id="KW-0949">S-adenosyl-L-methionine</keyword>